<sequence length="75" mass="8605">MDEASKRKERQSQAEDDDTETKGPKADVTIGPQKASRKNISIMNFADQMVLFKHHVNFLALQPHLTSSLYDLFRK</sequence>
<gene>
    <name evidence="2" type="ORF">AAES_89171</name>
</gene>
<feature type="compositionally biased region" description="Basic and acidic residues" evidence="1">
    <location>
        <begin position="1"/>
        <end position="13"/>
    </location>
</feature>
<keyword evidence="3" id="KW-1185">Reference proteome</keyword>
<dbReference type="AlphaFoldDB" id="A0A0Q3TJR6"/>
<comment type="caution">
    <text evidence="2">The sequence shown here is derived from an EMBL/GenBank/DDBJ whole genome shotgun (WGS) entry which is preliminary data.</text>
</comment>
<feature type="region of interest" description="Disordered" evidence="1">
    <location>
        <begin position="1"/>
        <end position="33"/>
    </location>
</feature>
<proteinExistence type="predicted"/>
<accession>A0A0Q3TJR6</accession>
<dbReference type="EMBL" id="LMAW01002505">
    <property type="protein sequence ID" value="KQK80838.1"/>
    <property type="molecule type" value="Genomic_DNA"/>
</dbReference>
<protein>
    <submittedName>
        <fullName evidence="2">Uncharacterized protein</fullName>
    </submittedName>
</protein>
<evidence type="ECO:0000313" key="2">
    <source>
        <dbReference type="EMBL" id="KQK80838.1"/>
    </source>
</evidence>
<reference evidence="2 3" key="1">
    <citation type="submission" date="2015-10" db="EMBL/GenBank/DDBJ databases">
        <authorList>
            <person name="Gilbert D.G."/>
        </authorList>
    </citation>
    <scope>NUCLEOTIDE SEQUENCE [LARGE SCALE GENOMIC DNA]</scope>
    <source>
        <strain evidence="2">FVVF132</strain>
    </source>
</reference>
<evidence type="ECO:0000313" key="3">
    <source>
        <dbReference type="Proteomes" id="UP000051836"/>
    </source>
</evidence>
<evidence type="ECO:0000256" key="1">
    <source>
        <dbReference type="SAM" id="MobiDB-lite"/>
    </source>
</evidence>
<name>A0A0Q3TJR6_AMAAE</name>
<organism evidence="2 3">
    <name type="scientific">Amazona aestiva</name>
    <name type="common">Blue-fronted Amazon parrot</name>
    <dbReference type="NCBI Taxonomy" id="12930"/>
    <lineage>
        <taxon>Eukaryota</taxon>
        <taxon>Metazoa</taxon>
        <taxon>Chordata</taxon>
        <taxon>Craniata</taxon>
        <taxon>Vertebrata</taxon>
        <taxon>Euteleostomi</taxon>
        <taxon>Archelosauria</taxon>
        <taxon>Archosauria</taxon>
        <taxon>Dinosauria</taxon>
        <taxon>Saurischia</taxon>
        <taxon>Theropoda</taxon>
        <taxon>Coelurosauria</taxon>
        <taxon>Aves</taxon>
        <taxon>Neognathae</taxon>
        <taxon>Neoaves</taxon>
        <taxon>Telluraves</taxon>
        <taxon>Australaves</taxon>
        <taxon>Psittaciformes</taxon>
        <taxon>Psittacidae</taxon>
        <taxon>Amazona</taxon>
    </lineage>
</organism>
<dbReference type="Proteomes" id="UP000051836">
    <property type="component" value="Unassembled WGS sequence"/>
</dbReference>